<dbReference type="AlphaFoldDB" id="A0A0A7KFN5"/>
<keyword evidence="1" id="KW-0472">Membrane</keyword>
<gene>
    <name evidence="2" type="ORF">QR90_06845</name>
</gene>
<protein>
    <submittedName>
        <fullName evidence="2">Uncharacterized protein</fullName>
    </submittedName>
</protein>
<dbReference type="Proteomes" id="UP000030634">
    <property type="component" value="Chromosome"/>
</dbReference>
<evidence type="ECO:0000313" key="2">
    <source>
        <dbReference type="EMBL" id="AIZ44885.1"/>
    </source>
</evidence>
<reference evidence="3" key="1">
    <citation type="submission" date="2014-11" db="EMBL/GenBank/DDBJ databases">
        <title>Hymenobacter sp. DG25B genome submission.</title>
        <authorList>
            <person name="Jung H.-Y."/>
            <person name="Kim M.K."/>
            <person name="Srinivasan S."/>
            <person name="Lim S."/>
        </authorList>
    </citation>
    <scope>NUCLEOTIDE SEQUENCE [LARGE SCALE GENOMIC DNA]</scope>
    <source>
        <strain evidence="3">DY59</strain>
    </source>
</reference>
<feature type="transmembrane region" description="Helical" evidence="1">
    <location>
        <begin position="47"/>
        <end position="64"/>
    </location>
</feature>
<dbReference type="EMBL" id="CP010028">
    <property type="protein sequence ID" value="AIZ44885.1"/>
    <property type="molecule type" value="Genomic_DNA"/>
</dbReference>
<keyword evidence="1" id="KW-0812">Transmembrane</keyword>
<feature type="transmembrane region" description="Helical" evidence="1">
    <location>
        <begin position="71"/>
        <end position="93"/>
    </location>
</feature>
<evidence type="ECO:0000313" key="3">
    <source>
        <dbReference type="Proteomes" id="UP000030634"/>
    </source>
</evidence>
<accession>A0A0A7KFN5</accession>
<proteinExistence type="predicted"/>
<feature type="transmembrane region" description="Helical" evidence="1">
    <location>
        <begin position="99"/>
        <end position="120"/>
    </location>
</feature>
<dbReference type="KEGG" id="dsw:QR90_06845"/>
<dbReference type="STRING" id="1182571.QR90_06845"/>
<dbReference type="HOGENOM" id="CLU_1841847_0_0_0"/>
<organism evidence="2 3">
    <name type="scientific">Deinococcus radiopugnans</name>
    <dbReference type="NCBI Taxonomy" id="57497"/>
    <lineage>
        <taxon>Bacteria</taxon>
        <taxon>Thermotogati</taxon>
        <taxon>Deinococcota</taxon>
        <taxon>Deinococci</taxon>
        <taxon>Deinococcales</taxon>
        <taxon>Deinococcaceae</taxon>
        <taxon>Deinococcus</taxon>
    </lineage>
</organism>
<keyword evidence="1" id="KW-1133">Transmembrane helix</keyword>
<evidence type="ECO:0000256" key="1">
    <source>
        <dbReference type="SAM" id="Phobius"/>
    </source>
</evidence>
<sequence>MFWRGVAWGVRALLVAVHLLFALPALLRPNIPLLFVGYAKFDDVMPFAYWGLASLLAAFLLWLIPTRLPWGLLTTLFSATVFFSIGATFYLGAGLLPGTALFFGFGFAAGALFTRSLWLYAIRVRWFQKHVLEKGVKGG</sequence>
<name>A0A0A7KFN5_9DEIO</name>